<proteinExistence type="predicted"/>
<dbReference type="PANTHER" id="PTHR42732:SF2">
    <property type="entry name" value="BETA-MANNOSIDASE"/>
    <property type="match status" value="1"/>
</dbReference>
<dbReference type="PANTHER" id="PTHR42732">
    <property type="entry name" value="BETA-GALACTOSIDASE"/>
    <property type="match status" value="1"/>
</dbReference>
<comment type="caution">
    <text evidence="1">The sequence shown here is derived from an EMBL/GenBank/DDBJ whole genome shotgun (WGS) entry which is preliminary data.</text>
</comment>
<dbReference type="EMBL" id="VUNG01000007">
    <property type="protein sequence ID" value="MST83960.1"/>
    <property type="molecule type" value="Genomic_DNA"/>
</dbReference>
<keyword evidence="2" id="KW-1185">Reference proteome</keyword>
<dbReference type="InterPro" id="IPR017853">
    <property type="entry name" value="GH"/>
</dbReference>
<evidence type="ECO:0000313" key="1">
    <source>
        <dbReference type="EMBL" id="MST83960.1"/>
    </source>
</evidence>
<dbReference type="InterPro" id="IPR051913">
    <property type="entry name" value="GH2_Domain-Containing"/>
</dbReference>
<dbReference type="Gene3D" id="2.60.120.260">
    <property type="entry name" value="Galactose-binding domain-like"/>
    <property type="match status" value="1"/>
</dbReference>
<dbReference type="SUPFAM" id="SSF49785">
    <property type="entry name" value="Galactose-binding domain-like"/>
    <property type="match status" value="1"/>
</dbReference>
<evidence type="ECO:0000313" key="2">
    <source>
        <dbReference type="Proteomes" id="UP000438914"/>
    </source>
</evidence>
<keyword evidence="1" id="KW-0326">Glycosidase</keyword>
<keyword evidence="1" id="KW-0378">Hydrolase</keyword>
<accession>A0A7K0KEW1</accession>
<gene>
    <name evidence="1" type="ORF">FYJ73_04640</name>
</gene>
<dbReference type="GO" id="GO:0016798">
    <property type="term" value="F:hydrolase activity, acting on glycosyl bonds"/>
    <property type="evidence" value="ECO:0007669"/>
    <property type="project" value="UniProtKB-KW"/>
</dbReference>
<dbReference type="Gene3D" id="3.20.20.80">
    <property type="entry name" value="Glycosidases"/>
    <property type="match status" value="1"/>
</dbReference>
<sequence>MRNTRCASHCLLKSFLRQRKATALLRMLLLFAFTLSVPLSLHARQDIIDISGTWMVKLADGRSVAVRLPGTTDTNRLGDAPDDTTETTHLTRAYSYKGAAAYSRYIDVPKTWKHRRLTLFLERTKPTWIYLDGLLLDSCNDISTPQRYVLPRRVKAGRHLLTIVVDNSRGVPSQLYASSHAYTEDTQTNWNGIIGRMELWADDMRQEENGVGQGSRAEATYGRTASASVRPRLTTDGHHFYDHGKMVFLRGKHDACVWPQTGHVPMDTASWFAYLRLLTAYGINHVRFHSWCPPEAAFVAADSLHVYLQLELPFWGDFNEKDSLLMTFLHKEGINILKEYGRHPSFVMMALGNELWGSVTAMRRFVDDFRRVAPQILFTFGSNYYLGYKGIQPGMDYVTTCRLGGEAWGTYGTHTRGSFSFADAADGGLLNHRRPNTSMNFDAACDTASVPVISHETGQFQSYPDFDREIPEYCGVLRPYNMRVFRQRLARAGMLDQMAAFHRASGAWAVELYKADIEMDLRTRNMAGFQLLDLQDYPGQGSAYVGVLDANLHDKGLVTPGRWRQWCAPVVPLLVADSLCWEEGDTLRLDVEVANYSGQKLVGKTLRWTLEALDPQAAAAQPIGMEGSLTLPDDEGLIRVGTLPRTSVAEVLRRVRAAIGEGWQRTSLQLSLAIKGTDYRNSYQLWCYPNDDLEQAKKGILITRQMNDAMVKRLQQGARVLWMPDTTALKNTVGPLFITDYWNYRMFKTICENNHKPVSPGTLGILTDPSHPLFNSFATESHTNWQWFPVIKDSRPLILDNLPTAYRPMVQVIDNIERNHRLGLVCEFRVGRGSLLVCMSDLEQAAAHPEGRAFYLSLLRYMHSPAFSPAASFSWSELHSLLTGNVKEGRLNQLFNTTQY</sequence>
<reference evidence="1 2" key="1">
    <citation type="submission" date="2019-08" db="EMBL/GenBank/DDBJ databases">
        <title>In-depth cultivation of the pig gut microbiome towards novel bacterial diversity and tailored functional studies.</title>
        <authorList>
            <person name="Wylensek D."/>
            <person name="Hitch T.C.A."/>
            <person name="Clavel T."/>
        </authorList>
    </citation>
    <scope>NUCLEOTIDE SEQUENCE [LARGE SCALE GENOMIC DNA]</scope>
    <source>
        <strain evidence="1 2">LKV-178-WT-2A</strain>
    </source>
</reference>
<dbReference type="Proteomes" id="UP000438914">
    <property type="component" value="Unassembled WGS sequence"/>
</dbReference>
<dbReference type="RefSeq" id="WP_154533544.1">
    <property type="nucleotide sequence ID" value="NZ_VUNG01000007.1"/>
</dbReference>
<dbReference type="InterPro" id="IPR008979">
    <property type="entry name" value="Galactose-bd-like_sf"/>
</dbReference>
<organism evidence="1 2">
    <name type="scientific">Hallella mizrahii</name>
    <dbReference type="NCBI Taxonomy" id="2606637"/>
    <lineage>
        <taxon>Bacteria</taxon>
        <taxon>Pseudomonadati</taxon>
        <taxon>Bacteroidota</taxon>
        <taxon>Bacteroidia</taxon>
        <taxon>Bacteroidales</taxon>
        <taxon>Prevotellaceae</taxon>
        <taxon>Hallella</taxon>
    </lineage>
</organism>
<dbReference type="SUPFAM" id="SSF51445">
    <property type="entry name" value="(Trans)glycosidases"/>
    <property type="match status" value="1"/>
</dbReference>
<dbReference type="AlphaFoldDB" id="A0A7K0KEW1"/>
<protein>
    <submittedName>
        <fullName evidence="1">Beta-glycosidase</fullName>
    </submittedName>
</protein>
<name>A0A7K0KEW1_9BACT</name>